<feature type="transmembrane region" description="Helical" evidence="10">
    <location>
        <begin position="33"/>
        <end position="53"/>
    </location>
</feature>
<dbReference type="PANTHER" id="PTHR13117:SF5">
    <property type="entry name" value="PROTEIN RFT1 HOMOLOG"/>
    <property type="match status" value="1"/>
</dbReference>
<dbReference type="Pfam" id="PF04506">
    <property type="entry name" value="Rft-1"/>
    <property type="match status" value="1"/>
</dbReference>
<comment type="subcellular location">
    <subcellularLocation>
        <location evidence="1 10">Endoplasmic reticulum membrane</location>
        <topology evidence="1 10">Multi-pass membrane protein</topology>
    </subcellularLocation>
</comment>
<evidence type="ECO:0000256" key="1">
    <source>
        <dbReference type="ARBA" id="ARBA00004477"/>
    </source>
</evidence>
<gene>
    <name evidence="12" type="ORF">B0H15DRAFT_778974</name>
</gene>
<evidence type="ECO:0000256" key="4">
    <source>
        <dbReference type="ARBA" id="ARBA00022692"/>
    </source>
</evidence>
<keyword evidence="4 10" id="KW-0812">Transmembrane</keyword>
<evidence type="ECO:0000256" key="2">
    <source>
        <dbReference type="ARBA" id="ARBA00004922"/>
    </source>
</evidence>
<feature type="transmembrane region" description="Helical" evidence="10">
    <location>
        <begin position="302"/>
        <end position="328"/>
    </location>
</feature>
<dbReference type="AlphaFoldDB" id="A0AAD6U7T4"/>
<dbReference type="GO" id="GO:0034203">
    <property type="term" value="P:glycolipid translocation"/>
    <property type="evidence" value="ECO:0007669"/>
    <property type="project" value="TreeGrafter"/>
</dbReference>
<keyword evidence="7 10" id="KW-0472">Membrane</keyword>
<dbReference type="EMBL" id="JARJCN010000022">
    <property type="protein sequence ID" value="KAJ7090353.1"/>
    <property type="molecule type" value="Genomic_DNA"/>
</dbReference>
<comment type="similarity">
    <text evidence="3 10">Belongs to the RFT1 family.</text>
</comment>
<feature type="transmembrane region" description="Helical" evidence="10">
    <location>
        <begin position="486"/>
        <end position="507"/>
    </location>
</feature>
<evidence type="ECO:0000256" key="10">
    <source>
        <dbReference type="RuleBase" id="RU365067"/>
    </source>
</evidence>
<dbReference type="InterPro" id="IPR007594">
    <property type="entry name" value="RFT1"/>
</dbReference>
<feature type="transmembrane region" description="Helical" evidence="10">
    <location>
        <begin position="172"/>
        <end position="196"/>
    </location>
</feature>
<keyword evidence="10" id="KW-0813">Transport</keyword>
<evidence type="ECO:0000256" key="3">
    <source>
        <dbReference type="ARBA" id="ARBA00010288"/>
    </source>
</evidence>
<dbReference type="GO" id="GO:0005789">
    <property type="term" value="C:endoplasmic reticulum membrane"/>
    <property type="evidence" value="ECO:0007669"/>
    <property type="project" value="UniProtKB-SubCell"/>
</dbReference>
<feature type="transmembrane region" description="Helical" evidence="10">
    <location>
        <begin position="74"/>
        <end position="97"/>
    </location>
</feature>
<reference evidence="12" key="1">
    <citation type="submission" date="2023-03" db="EMBL/GenBank/DDBJ databases">
        <title>Massive genome expansion in bonnet fungi (Mycena s.s.) driven by repeated elements and novel gene families across ecological guilds.</title>
        <authorList>
            <consortium name="Lawrence Berkeley National Laboratory"/>
            <person name="Harder C.B."/>
            <person name="Miyauchi S."/>
            <person name="Viragh M."/>
            <person name="Kuo A."/>
            <person name="Thoen E."/>
            <person name="Andreopoulos B."/>
            <person name="Lu D."/>
            <person name="Skrede I."/>
            <person name="Drula E."/>
            <person name="Henrissat B."/>
            <person name="Morin E."/>
            <person name="Kohler A."/>
            <person name="Barry K."/>
            <person name="LaButti K."/>
            <person name="Morin E."/>
            <person name="Salamov A."/>
            <person name="Lipzen A."/>
            <person name="Mereny Z."/>
            <person name="Hegedus B."/>
            <person name="Baldrian P."/>
            <person name="Stursova M."/>
            <person name="Weitz H."/>
            <person name="Taylor A."/>
            <person name="Grigoriev I.V."/>
            <person name="Nagy L.G."/>
            <person name="Martin F."/>
            <person name="Kauserud H."/>
        </authorList>
    </citation>
    <scope>NUCLEOTIDE SEQUENCE</scope>
    <source>
        <strain evidence="12">CBHHK173m</strain>
    </source>
</reference>
<protein>
    <recommendedName>
        <fullName evidence="8 10">Man(5)GlcNAc(2)-PP-dolichol translocation protein RFT1</fullName>
    </recommendedName>
</protein>
<accession>A0AAD6U7T4</accession>
<keyword evidence="5 10" id="KW-0256">Endoplasmic reticulum</keyword>
<feature type="transmembrane region" description="Helical" evidence="10">
    <location>
        <begin position="148"/>
        <end position="166"/>
    </location>
</feature>
<feature type="transmembrane region" description="Helical" evidence="10">
    <location>
        <begin position="109"/>
        <end position="127"/>
    </location>
</feature>
<dbReference type="GO" id="GO:0006488">
    <property type="term" value="P:dolichol-linked oligosaccharide biosynthetic process"/>
    <property type="evidence" value="ECO:0007669"/>
    <property type="project" value="InterPro"/>
</dbReference>
<keyword evidence="6 10" id="KW-1133">Transmembrane helix</keyword>
<organism evidence="12 13">
    <name type="scientific">Mycena belliarum</name>
    <dbReference type="NCBI Taxonomy" id="1033014"/>
    <lineage>
        <taxon>Eukaryota</taxon>
        <taxon>Fungi</taxon>
        <taxon>Dikarya</taxon>
        <taxon>Basidiomycota</taxon>
        <taxon>Agaricomycotina</taxon>
        <taxon>Agaricomycetes</taxon>
        <taxon>Agaricomycetidae</taxon>
        <taxon>Agaricales</taxon>
        <taxon>Marasmiineae</taxon>
        <taxon>Mycenaceae</taxon>
        <taxon>Mycena</taxon>
    </lineage>
</organism>
<evidence type="ECO:0000256" key="7">
    <source>
        <dbReference type="ARBA" id="ARBA00023136"/>
    </source>
</evidence>
<feature type="chain" id="PRO_5042168649" description="Man(5)GlcNAc(2)-PP-dolichol translocation protein RFT1" evidence="11">
    <location>
        <begin position="18"/>
        <end position="522"/>
    </location>
</feature>
<keyword evidence="11" id="KW-0732">Signal</keyword>
<evidence type="ECO:0000256" key="11">
    <source>
        <dbReference type="SAM" id="SignalP"/>
    </source>
</evidence>
<comment type="function">
    <text evidence="9 10">Intramembrane glycolipid transporter that operates in the biosynthetic pathway of dolichol-linked oligosaccharides, the glycan precursors employed in protein asparagine (N)-glycosylation. The sequential addition of sugars to dolichol pyrophosphate produces dolichol-linked oligosaccharides containing fourteen sugars, including two GlcNAcs, nine mannoses and three glucoses. Once assembled, the oligosaccharide is transferred from the lipid to nascent proteins by oligosaccharyltransferases. The assembly of dolichol-linked oligosaccharides begins on the cytosolic side of the endoplasmic reticulum membrane and finishes in its lumen. RFT1 could mediate the translocation of the cytosolically oriented intermediate DolPP-GlcNAc2Man5, produced by ALG11, into the ER lumen where dolichol-linked oligosaccharides assembly continues. However, the intramembrane lipid transporter activity could not be confirmed in vitro.</text>
</comment>
<comment type="pathway">
    <text evidence="2">Protein modification; protein glycosylation.</text>
</comment>
<feature type="transmembrane region" description="Helical" evidence="10">
    <location>
        <begin position="348"/>
        <end position="367"/>
    </location>
</feature>
<evidence type="ECO:0000256" key="8">
    <source>
        <dbReference type="ARBA" id="ARBA00044793"/>
    </source>
</evidence>
<feature type="transmembrane region" description="Helical" evidence="10">
    <location>
        <begin position="379"/>
        <end position="398"/>
    </location>
</feature>
<name>A0AAD6U7T4_9AGAR</name>
<evidence type="ECO:0000256" key="9">
    <source>
        <dbReference type="ARBA" id="ARBA00045912"/>
    </source>
</evidence>
<dbReference type="PANTHER" id="PTHR13117">
    <property type="entry name" value="ENDOPLASMIC RETICULUM MULTISPAN TRANSMEMBRANE PROTEIN-RELATED"/>
    <property type="match status" value="1"/>
</dbReference>
<feature type="signal peptide" evidence="11">
    <location>
        <begin position="1"/>
        <end position="17"/>
    </location>
</feature>
<proteinExistence type="inferred from homology"/>
<evidence type="ECO:0000313" key="13">
    <source>
        <dbReference type="Proteomes" id="UP001222325"/>
    </source>
</evidence>
<evidence type="ECO:0000256" key="6">
    <source>
        <dbReference type="ARBA" id="ARBA00022989"/>
    </source>
</evidence>
<dbReference type="Proteomes" id="UP001222325">
    <property type="component" value="Unassembled WGS sequence"/>
</dbReference>
<comment type="caution">
    <text evidence="12">The sequence shown here is derived from an EMBL/GenBank/DDBJ whole genome shotgun (WGS) entry which is preliminary data.</text>
</comment>
<feature type="transmembrane region" description="Helical" evidence="10">
    <location>
        <begin position="404"/>
        <end position="430"/>
    </location>
</feature>
<evidence type="ECO:0000256" key="5">
    <source>
        <dbReference type="ARBA" id="ARBA00022824"/>
    </source>
</evidence>
<evidence type="ECO:0000313" key="12">
    <source>
        <dbReference type="EMBL" id="KAJ7090353.1"/>
    </source>
</evidence>
<sequence>MSGQLSSLIWLQVLSRGFTFLLNQALFRLASPRAFGTAAIQFEFISSTILFLSREGVRNALLRVKRSQDGSWNAGNLGFLPITIGIPLALATSFGYAHLAAQETRSQSGFYGAIAVYAFAAVVELWCEPMHNQAMAESKTHIRVRAEGLGVMSKTLVTFIVLLYDSKAEMDGFLALMAFAMGQLSYSLCLLLVYLWHYGFSALLPATPHAANGATNDDIFRLSLTMTSQSVIKHFLTEGDKLVLGWFSPLRDQGGYAIAVNYGSLIARIIFQPIEETSRISFSRMLAPPAGSEALQAASRALLTLLSIQTSLSLILLVFGNAYLPIFLPILLPRQYLSTSAPLVLRAWVWYIPVLALNGGLEAFISSASTPRDLNRQSWWMAAFSVIYIGAAIQLYGWHFGDTALVYANIINLSARIAYAVHFVSIFFSAHGARASLSWRKVIPGWKLCLACGVSWAVMKQSERRLSVLEIARAKAGISVLMDKAVLAHVATGGVLGCVALGTWWVAEGQYLILSRARSKTD</sequence>
<keyword evidence="13" id="KW-1185">Reference proteome</keyword>